<dbReference type="EMBL" id="CP080997">
    <property type="protein sequence ID" value="QZA06981.1"/>
    <property type="molecule type" value="Genomic_DNA"/>
</dbReference>
<evidence type="ECO:0000256" key="4">
    <source>
        <dbReference type="SAM" id="Phobius"/>
    </source>
</evidence>
<dbReference type="PANTHER" id="PTHR37042:SF4">
    <property type="entry name" value="OUTER MEMBRANE PROTEIN RV1973"/>
    <property type="match status" value="1"/>
</dbReference>
<keyword evidence="4" id="KW-1133">Transmembrane helix</keyword>
<comment type="subcellular location">
    <subcellularLocation>
        <location evidence="1">Membrane</location>
    </subcellularLocation>
</comment>
<accession>A0A9X7ZDV4</accession>
<dbReference type="PANTHER" id="PTHR37042">
    <property type="entry name" value="OUTER MEMBRANE PROTEIN RV1973"/>
    <property type="match status" value="1"/>
</dbReference>
<evidence type="ECO:0000256" key="1">
    <source>
        <dbReference type="ARBA" id="ARBA00004370"/>
    </source>
</evidence>
<sequence>MLDTQLPTEAKELAELPDGAADSTPADGGAHPHDGTATVSRKLLPQLVIGALTLLVVTLAACCGYLGWQNKSHRDIEAAGAAAQRVAQDYAATLTSVDSNNLDANFAAVLDGSTGEFHDMYRQSSAQLRQMLLARKATGHGVVIDSAIKSATKDRVVVLLFVDQTVTNTDVPDPRIDRSRIVMTMQQIGGQWKAAKVELP</sequence>
<gene>
    <name evidence="5" type="ORF">K3U94_18685</name>
</gene>
<evidence type="ECO:0000313" key="6">
    <source>
        <dbReference type="Proteomes" id="UP000825008"/>
    </source>
</evidence>
<evidence type="ECO:0000256" key="3">
    <source>
        <dbReference type="SAM" id="MobiDB-lite"/>
    </source>
</evidence>
<keyword evidence="4" id="KW-0812">Transmembrane</keyword>
<organism evidence="5 6">
    <name type="scientific">Mycolicibacter heraklionensis</name>
    <dbReference type="NCBI Taxonomy" id="512402"/>
    <lineage>
        <taxon>Bacteria</taxon>
        <taxon>Bacillati</taxon>
        <taxon>Actinomycetota</taxon>
        <taxon>Actinomycetes</taxon>
        <taxon>Mycobacteriales</taxon>
        <taxon>Mycobacteriaceae</taxon>
        <taxon>Mycolicibacter</taxon>
    </lineage>
</organism>
<dbReference type="AlphaFoldDB" id="A0A9X7ZDV4"/>
<feature type="region of interest" description="Disordered" evidence="3">
    <location>
        <begin position="18"/>
        <end position="37"/>
    </location>
</feature>
<protein>
    <submittedName>
        <fullName evidence="5">Mce protein</fullName>
    </submittedName>
</protein>
<dbReference type="GO" id="GO:0016020">
    <property type="term" value="C:membrane"/>
    <property type="evidence" value="ECO:0007669"/>
    <property type="project" value="UniProtKB-SubCell"/>
</dbReference>
<evidence type="ECO:0000256" key="2">
    <source>
        <dbReference type="ARBA" id="ARBA00023136"/>
    </source>
</evidence>
<keyword evidence="2 4" id="KW-0472">Membrane</keyword>
<evidence type="ECO:0000313" key="5">
    <source>
        <dbReference type="EMBL" id="QZA06981.1"/>
    </source>
</evidence>
<proteinExistence type="predicted"/>
<reference evidence="5" key="1">
    <citation type="submission" date="2021-08" db="EMBL/GenBank/DDBJ databases">
        <title>Whole genome sequencing of non-tuberculosis mycobacteria type-strains.</title>
        <authorList>
            <person name="Igarashi Y."/>
            <person name="Osugi A."/>
            <person name="Mitarai S."/>
        </authorList>
    </citation>
    <scope>NUCLEOTIDE SEQUENCE</scope>
    <source>
        <strain evidence="5">JCM 30995</strain>
    </source>
</reference>
<feature type="transmembrane region" description="Helical" evidence="4">
    <location>
        <begin position="47"/>
        <end position="68"/>
    </location>
</feature>
<dbReference type="RefSeq" id="WP_220694684.1">
    <property type="nucleotide sequence ID" value="NZ_CP080997.1"/>
</dbReference>
<name>A0A9X7ZDV4_9MYCO</name>
<dbReference type="KEGG" id="mher:K3U94_18685"/>
<dbReference type="Proteomes" id="UP000825008">
    <property type="component" value="Chromosome"/>
</dbReference>